<protein>
    <submittedName>
        <fullName evidence="1">Uncharacterized protein</fullName>
    </submittedName>
</protein>
<reference evidence="1" key="1">
    <citation type="submission" date="2008-05" db="EMBL/GenBank/DDBJ databases">
        <title>Zymomonas mobilis strain CP4 harbors five plasmids of similar size: analysis of a 32.6 kb representative.</title>
        <authorList>
            <person name="Pappas K.M."/>
            <person name="Villias G."/>
            <person name="Krimitzas A."/>
            <person name="Beletsiotis E."/>
            <person name="Typas M.A."/>
        </authorList>
    </citation>
    <scope>NUCLEOTIDE SEQUENCE</scope>
    <source>
        <strain evidence="1">CP4</strain>
        <plasmid evidence="1">pCP4.2</plasmid>
    </source>
</reference>
<keyword evidence="1" id="KW-0614">Plasmid</keyword>
<name>B3GN80_ZYMMB</name>
<sequence length="58" mass="6646">MDASVTGRNRPPPYSNKTDKTLIPTAILLKAHRPLISRRCSLRSQAWQKRNLLFGRTI</sequence>
<accession>B3GN80</accession>
<proteinExistence type="predicted"/>
<organism evidence="1">
    <name type="scientific">Zymomonas mobilis subsp. mobilis str. CP4 = NRRL B-14023</name>
    <dbReference type="NCBI Taxonomy" id="627343"/>
    <lineage>
        <taxon>Bacteria</taxon>
        <taxon>Pseudomonadati</taxon>
        <taxon>Pseudomonadota</taxon>
        <taxon>Alphaproteobacteria</taxon>
        <taxon>Sphingomonadales</taxon>
        <taxon>Zymomonadaceae</taxon>
        <taxon>Zymomonas</taxon>
    </lineage>
</organism>
<dbReference type="EMBL" id="EU709732">
    <property type="protein sequence ID" value="ACE07207.1"/>
    <property type="molecule type" value="Genomic_DNA"/>
</dbReference>
<dbReference type="AlphaFoldDB" id="B3GN80"/>
<evidence type="ECO:0000313" key="1">
    <source>
        <dbReference type="EMBL" id="ACE07207.1"/>
    </source>
</evidence>
<geneLocation type="plasmid" evidence="1">
    <name>pCP4.2</name>
</geneLocation>